<evidence type="ECO:0000313" key="2">
    <source>
        <dbReference type="EMBL" id="CAH2010555.1"/>
    </source>
</evidence>
<keyword evidence="3" id="KW-1185">Reference proteome</keyword>
<sequence length="109" mass="12367">MNASDNDNTQLPESASILEEIPQNMSIDNNLRQDRPPSPSLPGPSPSSSLLVPSLRPSLPAITRQTRKRKDLSLEHFSILREEKMKILREDQQIILTTTFFGSNQYYLT</sequence>
<comment type="caution">
    <text evidence="2">The sequence shown here is derived from an EMBL/GenBank/DDBJ whole genome shotgun (WGS) entry which is preliminary data.</text>
</comment>
<dbReference type="OrthoDB" id="6780202at2759"/>
<dbReference type="Proteomes" id="UP001152888">
    <property type="component" value="Unassembled WGS sequence"/>
</dbReference>
<dbReference type="AlphaFoldDB" id="A0A9P0M7G0"/>
<feature type="compositionally biased region" description="Pro residues" evidence="1">
    <location>
        <begin position="36"/>
        <end position="45"/>
    </location>
</feature>
<evidence type="ECO:0000313" key="3">
    <source>
        <dbReference type="Proteomes" id="UP001152888"/>
    </source>
</evidence>
<feature type="region of interest" description="Disordered" evidence="1">
    <location>
        <begin position="1"/>
        <end position="67"/>
    </location>
</feature>
<organism evidence="2 3">
    <name type="scientific">Acanthoscelides obtectus</name>
    <name type="common">Bean weevil</name>
    <name type="synonym">Bruchus obtectus</name>
    <dbReference type="NCBI Taxonomy" id="200917"/>
    <lineage>
        <taxon>Eukaryota</taxon>
        <taxon>Metazoa</taxon>
        <taxon>Ecdysozoa</taxon>
        <taxon>Arthropoda</taxon>
        <taxon>Hexapoda</taxon>
        <taxon>Insecta</taxon>
        <taxon>Pterygota</taxon>
        <taxon>Neoptera</taxon>
        <taxon>Endopterygota</taxon>
        <taxon>Coleoptera</taxon>
        <taxon>Polyphaga</taxon>
        <taxon>Cucujiformia</taxon>
        <taxon>Chrysomeloidea</taxon>
        <taxon>Chrysomelidae</taxon>
        <taxon>Bruchinae</taxon>
        <taxon>Bruchini</taxon>
        <taxon>Acanthoscelides</taxon>
    </lineage>
</organism>
<protein>
    <submittedName>
        <fullName evidence="2">Uncharacterized protein</fullName>
    </submittedName>
</protein>
<name>A0A9P0M7G0_ACAOB</name>
<gene>
    <name evidence="2" type="ORF">ACAOBT_LOCUS31604</name>
</gene>
<reference evidence="2" key="1">
    <citation type="submission" date="2022-03" db="EMBL/GenBank/DDBJ databases">
        <authorList>
            <person name="Sayadi A."/>
        </authorList>
    </citation>
    <scope>NUCLEOTIDE SEQUENCE</scope>
</reference>
<feature type="compositionally biased region" description="Low complexity" evidence="1">
    <location>
        <begin position="46"/>
        <end position="60"/>
    </location>
</feature>
<evidence type="ECO:0000256" key="1">
    <source>
        <dbReference type="SAM" id="MobiDB-lite"/>
    </source>
</evidence>
<feature type="compositionally biased region" description="Polar residues" evidence="1">
    <location>
        <begin position="1"/>
        <end position="13"/>
    </location>
</feature>
<accession>A0A9P0M7G0</accession>
<dbReference type="EMBL" id="CAKOFQ010007980">
    <property type="protein sequence ID" value="CAH2010555.1"/>
    <property type="molecule type" value="Genomic_DNA"/>
</dbReference>
<proteinExistence type="predicted"/>